<evidence type="ECO:0000313" key="1">
    <source>
        <dbReference type="EMBL" id="KKM25248.1"/>
    </source>
</evidence>
<accession>A0A0F9KSY5</accession>
<dbReference type="AlphaFoldDB" id="A0A0F9KSY5"/>
<comment type="caution">
    <text evidence="1">The sequence shown here is derived from an EMBL/GenBank/DDBJ whole genome shotgun (WGS) entry which is preliminary data.</text>
</comment>
<gene>
    <name evidence="1" type="ORF">LCGC14_1596890</name>
</gene>
<protein>
    <submittedName>
        <fullName evidence="1">Uncharacterized protein</fullName>
    </submittedName>
</protein>
<name>A0A0F9KSY5_9ZZZZ</name>
<proteinExistence type="predicted"/>
<dbReference type="EMBL" id="LAZR01012754">
    <property type="protein sequence ID" value="KKM25248.1"/>
    <property type="molecule type" value="Genomic_DNA"/>
</dbReference>
<sequence length="66" mass="7551">MNNHWAFATRLTREQAIKELSKTSVLTTAMLKSLNISFDSFLQFAQLPDQKAKEVISKLIAHFANR</sequence>
<reference evidence="1" key="1">
    <citation type="journal article" date="2015" name="Nature">
        <title>Complex archaea that bridge the gap between prokaryotes and eukaryotes.</title>
        <authorList>
            <person name="Spang A."/>
            <person name="Saw J.H."/>
            <person name="Jorgensen S.L."/>
            <person name="Zaremba-Niedzwiedzka K."/>
            <person name="Martijn J."/>
            <person name="Lind A.E."/>
            <person name="van Eijk R."/>
            <person name="Schleper C."/>
            <person name="Guy L."/>
            <person name="Ettema T.J."/>
        </authorList>
    </citation>
    <scope>NUCLEOTIDE SEQUENCE</scope>
</reference>
<organism evidence="1">
    <name type="scientific">marine sediment metagenome</name>
    <dbReference type="NCBI Taxonomy" id="412755"/>
    <lineage>
        <taxon>unclassified sequences</taxon>
        <taxon>metagenomes</taxon>
        <taxon>ecological metagenomes</taxon>
    </lineage>
</organism>